<sequence>MFKYTKDLNEYLSFFSYIIVSLAFCFFILFLSWFLGGRSSSRNKNTPFESGISSVGDTYLNFSVKFYLIVMFFVIFDVEALYLYAWSVSIVESGWIGFIEASMFIMSLLCALFYLSRVKALD</sequence>
<dbReference type="PANTHER" id="PTHR11058">
    <property type="entry name" value="NADH-UBIQUINONE OXIDOREDUCTASE CHAIN 3"/>
    <property type="match status" value="1"/>
</dbReference>
<dbReference type="Gene3D" id="1.20.58.1610">
    <property type="entry name" value="NADH:ubiquinone/plastoquinone oxidoreductase, chain 3"/>
    <property type="match status" value="1"/>
</dbReference>
<keyword evidence="4 7" id="KW-0812">Transmembrane</keyword>
<dbReference type="PANTHER" id="PTHR11058:SF21">
    <property type="entry name" value="NADH-QUINONE OXIDOREDUCTASE SUBUNIT A"/>
    <property type="match status" value="1"/>
</dbReference>
<keyword evidence="7" id="KW-0874">Quinone</keyword>
<evidence type="ECO:0000256" key="6">
    <source>
        <dbReference type="ARBA" id="ARBA00023136"/>
    </source>
</evidence>
<evidence type="ECO:0000256" key="2">
    <source>
        <dbReference type="ARBA" id="ARBA00008472"/>
    </source>
</evidence>
<comment type="subcellular location">
    <subcellularLocation>
        <location evidence="7">Cell membrane</location>
        <topology evidence="7">Multi-pass membrane protein</topology>
    </subcellularLocation>
    <subcellularLocation>
        <location evidence="1">Membrane</location>
    </subcellularLocation>
</comment>
<dbReference type="EC" id="7.1.1.-" evidence="7"/>
<dbReference type="RefSeq" id="WP_158343310.1">
    <property type="nucleotide sequence ID" value="NZ_CP034861.1"/>
</dbReference>
<evidence type="ECO:0000256" key="8">
    <source>
        <dbReference type="SAM" id="Phobius"/>
    </source>
</evidence>
<dbReference type="InterPro" id="IPR038430">
    <property type="entry name" value="NDAH_ubi_oxred_su3_sf"/>
</dbReference>
<dbReference type="OrthoDB" id="9791970at2"/>
<reference evidence="9 10" key="1">
    <citation type="submission" date="2018-12" db="EMBL/GenBank/DDBJ databases">
        <authorList>
            <person name="Chong R.A."/>
        </authorList>
    </citation>
    <scope>NUCLEOTIDE SEQUENCE [LARGE SCALE GENOMIC DNA]</scope>
    <source>
        <strain evidence="9 10">Mst</strain>
    </source>
</reference>
<dbReference type="EMBL" id="CP034861">
    <property type="protein sequence ID" value="QCI24253.1"/>
    <property type="molecule type" value="Genomic_DNA"/>
</dbReference>
<protein>
    <recommendedName>
        <fullName evidence="7">NADH-quinone oxidoreductase subunit</fullName>
        <ecNumber evidence="7">7.1.1.-</ecNumber>
    </recommendedName>
</protein>
<evidence type="ECO:0000313" key="10">
    <source>
        <dbReference type="Proteomes" id="UP000298673"/>
    </source>
</evidence>
<keyword evidence="6 8" id="KW-0472">Membrane</keyword>
<proteinExistence type="inferred from homology"/>
<evidence type="ECO:0000256" key="1">
    <source>
        <dbReference type="ARBA" id="ARBA00004370"/>
    </source>
</evidence>
<comment type="similarity">
    <text evidence="2 7">Belongs to the complex I subunit 3 family.</text>
</comment>
<dbReference type="GO" id="GO:0005886">
    <property type="term" value="C:plasma membrane"/>
    <property type="evidence" value="ECO:0007669"/>
    <property type="project" value="UniProtKB-SubCell"/>
</dbReference>
<dbReference type="GO" id="GO:0008137">
    <property type="term" value="F:NADH dehydrogenase (ubiquinone) activity"/>
    <property type="evidence" value="ECO:0007669"/>
    <property type="project" value="InterPro"/>
</dbReference>
<keyword evidence="7" id="KW-0520">NAD</keyword>
<accession>A0A4D6Y758</accession>
<dbReference type="Pfam" id="PF00507">
    <property type="entry name" value="Oxidored_q4"/>
    <property type="match status" value="1"/>
</dbReference>
<reference evidence="9 10" key="2">
    <citation type="submission" date="2019-05" db="EMBL/GenBank/DDBJ databases">
        <title>Genome evolution of the obligate endosymbiont Buchnera aphidicola.</title>
        <authorList>
            <person name="Moran N.A."/>
        </authorList>
    </citation>
    <scope>NUCLEOTIDE SEQUENCE [LARGE SCALE GENOMIC DNA]</scope>
    <source>
        <strain evidence="9 10">Mst</strain>
    </source>
</reference>
<feature type="transmembrane region" description="Helical" evidence="8">
    <location>
        <begin position="66"/>
        <end position="87"/>
    </location>
</feature>
<keyword evidence="3" id="KW-0813">Transport</keyword>
<dbReference type="GO" id="GO:0030964">
    <property type="term" value="C:NADH dehydrogenase complex"/>
    <property type="evidence" value="ECO:0007669"/>
    <property type="project" value="TreeGrafter"/>
</dbReference>
<dbReference type="InterPro" id="IPR000440">
    <property type="entry name" value="NADH_UbQ/plastoQ_OxRdtase_su3"/>
</dbReference>
<dbReference type="GO" id="GO:0048038">
    <property type="term" value="F:quinone binding"/>
    <property type="evidence" value="ECO:0007669"/>
    <property type="project" value="UniProtKB-KW"/>
</dbReference>
<name>A0A4D6Y758_9GAMM</name>
<evidence type="ECO:0000256" key="4">
    <source>
        <dbReference type="ARBA" id="ARBA00022692"/>
    </source>
</evidence>
<evidence type="ECO:0000256" key="5">
    <source>
        <dbReference type="ARBA" id="ARBA00022989"/>
    </source>
</evidence>
<comment type="catalytic activity">
    <reaction evidence="7">
        <text>a quinone + NADH + 5 H(+)(in) = a quinol + NAD(+) + 4 H(+)(out)</text>
        <dbReference type="Rhea" id="RHEA:57888"/>
        <dbReference type="ChEBI" id="CHEBI:15378"/>
        <dbReference type="ChEBI" id="CHEBI:24646"/>
        <dbReference type="ChEBI" id="CHEBI:57540"/>
        <dbReference type="ChEBI" id="CHEBI:57945"/>
        <dbReference type="ChEBI" id="CHEBI:132124"/>
    </reaction>
</comment>
<evidence type="ECO:0000256" key="3">
    <source>
        <dbReference type="ARBA" id="ARBA00022448"/>
    </source>
</evidence>
<evidence type="ECO:0000313" key="9">
    <source>
        <dbReference type="EMBL" id="QCI24253.1"/>
    </source>
</evidence>
<dbReference type="AlphaFoldDB" id="A0A4D6Y758"/>
<evidence type="ECO:0000256" key="7">
    <source>
        <dbReference type="RuleBase" id="RU003639"/>
    </source>
</evidence>
<gene>
    <name evidence="9" type="ORF">D9V75_00730</name>
</gene>
<keyword evidence="5 8" id="KW-1133">Transmembrane helix</keyword>
<feature type="transmembrane region" description="Helical" evidence="8">
    <location>
        <begin position="12"/>
        <end position="35"/>
    </location>
</feature>
<feature type="transmembrane region" description="Helical" evidence="8">
    <location>
        <begin position="93"/>
        <end position="115"/>
    </location>
</feature>
<comment type="function">
    <text evidence="7">NDH-1 shuttles electrons from NADH, via FMN and iron-sulfur (Fe-S) centers, to quinones in the respiratory chain.</text>
</comment>
<dbReference type="Proteomes" id="UP000298673">
    <property type="component" value="Chromosome"/>
</dbReference>
<organism evidence="9 10">
    <name type="scientific">Buchnera aphidicola</name>
    <name type="common">Muscaphis stroyani</name>
    <dbReference type="NCBI Taxonomy" id="1241869"/>
    <lineage>
        <taxon>Bacteria</taxon>
        <taxon>Pseudomonadati</taxon>
        <taxon>Pseudomonadota</taxon>
        <taxon>Gammaproteobacteria</taxon>
        <taxon>Enterobacterales</taxon>
        <taxon>Erwiniaceae</taxon>
        <taxon>Buchnera</taxon>
    </lineage>
</organism>